<evidence type="ECO:0000313" key="2">
    <source>
        <dbReference type="EMBL" id="MCI0754922.1"/>
    </source>
</evidence>
<reference evidence="2 3" key="1">
    <citation type="submission" date="2022-03" db="EMBL/GenBank/DDBJ databases">
        <title>Complete genome analysis of Roseomonas KG 17.1 : a prolific producer of plant growth promoters.</title>
        <authorList>
            <person name="Saadouli I."/>
            <person name="Najjari A."/>
            <person name="Mosbah A."/>
            <person name="Ouzari H.I."/>
        </authorList>
    </citation>
    <scope>NUCLEOTIDE SEQUENCE [LARGE SCALE GENOMIC DNA]</scope>
    <source>
        <strain evidence="2 3">KG17-1</strain>
    </source>
</reference>
<feature type="non-terminal residue" evidence="2">
    <location>
        <position position="1"/>
    </location>
</feature>
<protein>
    <submittedName>
        <fullName evidence="2">Uncharacterized protein</fullName>
    </submittedName>
</protein>
<evidence type="ECO:0000256" key="1">
    <source>
        <dbReference type="SAM" id="MobiDB-lite"/>
    </source>
</evidence>
<dbReference type="EMBL" id="JALBUU010000020">
    <property type="protein sequence ID" value="MCI0754922.1"/>
    <property type="molecule type" value="Genomic_DNA"/>
</dbReference>
<gene>
    <name evidence="2" type="ORF">MON41_14430</name>
</gene>
<sequence length="70" mass="7482">GGGGTGIRVDLVHGSPPSQNSARQALEPTLVLYDRQPNRIPTMFRDQTAMRYDWAGIGVAATAAQVLSPF</sequence>
<feature type="region of interest" description="Disordered" evidence="1">
    <location>
        <begin position="1"/>
        <end position="25"/>
    </location>
</feature>
<accession>A0ABS9W6R2</accession>
<comment type="caution">
    <text evidence="2">The sequence shown here is derived from an EMBL/GenBank/DDBJ whole genome shotgun (WGS) entry which is preliminary data.</text>
</comment>
<dbReference type="RefSeq" id="WP_241793191.1">
    <property type="nucleotide sequence ID" value="NZ_JALBUU010000020.1"/>
</dbReference>
<evidence type="ECO:0000313" key="3">
    <source>
        <dbReference type="Proteomes" id="UP001201985"/>
    </source>
</evidence>
<proteinExistence type="predicted"/>
<organism evidence="2 3">
    <name type="scientific">Teichococcus vastitatis</name>
    <dbReference type="NCBI Taxonomy" id="2307076"/>
    <lineage>
        <taxon>Bacteria</taxon>
        <taxon>Pseudomonadati</taxon>
        <taxon>Pseudomonadota</taxon>
        <taxon>Alphaproteobacteria</taxon>
        <taxon>Acetobacterales</taxon>
        <taxon>Roseomonadaceae</taxon>
        <taxon>Roseomonas</taxon>
    </lineage>
</organism>
<name>A0ABS9W6R2_9PROT</name>
<keyword evidence="3" id="KW-1185">Reference proteome</keyword>
<dbReference type="Proteomes" id="UP001201985">
    <property type="component" value="Unassembled WGS sequence"/>
</dbReference>